<evidence type="ECO:0000256" key="4">
    <source>
        <dbReference type="RuleBase" id="RU003719"/>
    </source>
</evidence>
<accession>A0A2S7FF24</accession>
<dbReference type="AlphaFoldDB" id="A0A2S7FF24"/>
<feature type="domain" description="D-isomer specific 2-hydroxyacid dehydrogenase catalytic" evidence="5">
    <location>
        <begin position="19"/>
        <end position="313"/>
    </location>
</feature>
<dbReference type="FunFam" id="3.40.50.720:FF:000203">
    <property type="entry name" value="D-3-phosphoglycerate dehydrogenase (SerA)"/>
    <property type="match status" value="1"/>
</dbReference>
<comment type="caution">
    <text evidence="7">The sequence shown here is derived from an EMBL/GenBank/DDBJ whole genome shotgun (WGS) entry which is preliminary data.</text>
</comment>
<evidence type="ECO:0000259" key="6">
    <source>
        <dbReference type="Pfam" id="PF02826"/>
    </source>
</evidence>
<evidence type="ECO:0000313" key="8">
    <source>
        <dbReference type="Proteomes" id="UP000238081"/>
    </source>
</evidence>
<evidence type="ECO:0000256" key="1">
    <source>
        <dbReference type="ARBA" id="ARBA00005854"/>
    </source>
</evidence>
<dbReference type="PANTHER" id="PTHR43761">
    <property type="entry name" value="D-ISOMER SPECIFIC 2-HYDROXYACID DEHYDROGENASE FAMILY PROTEIN (AFU_ORTHOLOGUE AFUA_1G13630)"/>
    <property type="match status" value="1"/>
</dbReference>
<dbReference type="EMBL" id="LRDH01000002">
    <property type="protein sequence ID" value="PPV17687.1"/>
    <property type="molecule type" value="Genomic_DNA"/>
</dbReference>
<evidence type="ECO:0000256" key="2">
    <source>
        <dbReference type="ARBA" id="ARBA00023002"/>
    </source>
</evidence>
<dbReference type="CDD" id="cd12161">
    <property type="entry name" value="GDH_like_1"/>
    <property type="match status" value="1"/>
</dbReference>
<dbReference type="InterPro" id="IPR029753">
    <property type="entry name" value="D-isomer_DH_CS"/>
</dbReference>
<keyword evidence="3" id="KW-0520">NAD</keyword>
<dbReference type="Pfam" id="PF02826">
    <property type="entry name" value="2-Hacid_dh_C"/>
    <property type="match status" value="1"/>
</dbReference>
<dbReference type="InterPro" id="IPR006140">
    <property type="entry name" value="D-isomer_DH_NAD-bd"/>
</dbReference>
<proteinExistence type="inferred from homology"/>
<dbReference type="GO" id="GO:0016616">
    <property type="term" value="F:oxidoreductase activity, acting on the CH-OH group of donors, NAD or NADP as acceptor"/>
    <property type="evidence" value="ECO:0007669"/>
    <property type="project" value="InterPro"/>
</dbReference>
<sequence length="314" mass="34673">MKLSILEPLGVEKEKFLNMAEKVLGDRVEITYYDNRVEDIETLIERSKDAEIVVLSNFQYRKDVIEKCPNLKMICVAFTGVDHVDIDYCKDRGITVCNCAGYSTVAVADLVFGLLINIYRNIVECNIVTREGGTKNGLVGFELEGKKFGVIGTGAIGMRVANIAKAFGCEVYAYSRTVKEGKEIKYVDLNTLLSTCDVISIHVPLNENTKGLINEENIKLMKKNAVLINTARGPVVDSKALSDALKNNIIAGAGIDVFEIEPPIPLDHVLFDAPNLIVTPHVAFATKESMVKRSEIVFDNIDKYINGIPQNVIV</sequence>
<dbReference type="InterPro" id="IPR006139">
    <property type="entry name" value="D-isomer_2_OHA_DH_cat_dom"/>
</dbReference>
<dbReference type="Pfam" id="PF00389">
    <property type="entry name" value="2-Hacid_dh"/>
    <property type="match status" value="1"/>
</dbReference>
<dbReference type="SUPFAM" id="SSF52283">
    <property type="entry name" value="Formate/glycerate dehydrogenase catalytic domain-like"/>
    <property type="match status" value="1"/>
</dbReference>
<keyword evidence="2 4" id="KW-0560">Oxidoreductase</keyword>
<evidence type="ECO:0000313" key="7">
    <source>
        <dbReference type="EMBL" id="PPV17687.1"/>
    </source>
</evidence>
<dbReference type="PROSITE" id="PS00670">
    <property type="entry name" value="D_2_HYDROXYACID_DH_2"/>
    <property type="match status" value="1"/>
</dbReference>
<organism evidence="7 8">
    <name type="scientific">Clostridium butyricum</name>
    <dbReference type="NCBI Taxonomy" id="1492"/>
    <lineage>
        <taxon>Bacteria</taxon>
        <taxon>Bacillati</taxon>
        <taxon>Bacillota</taxon>
        <taxon>Clostridia</taxon>
        <taxon>Eubacteriales</taxon>
        <taxon>Clostridiaceae</taxon>
        <taxon>Clostridium</taxon>
    </lineage>
</organism>
<dbReference type="RefSeq" id="WP_043665824.1">
    <property type="nucleotide sequence ID" value="NZ_JSEG01000019.1"/>
</dbReference>
<evidence type="ECO:0000256" key="3">
    <source>
        <dbReference type="ARBA" id="ARBA00023027"/>
    </source>
</evidence>
<feature type="domain" description="D-isomer specific 2-hydroxyacid dehydrogenase NAD-binding" evidence="6">
    <location>
        <begin position="112"/>
        <end position="283"/>
    </location>
</feature>
<dbReference type="SUPFAM" id="SSF51735">
    <property type="entry name" value="NAD(P)-binding Rossmann-fold domains"/>
    <property type="match status" value="1"/>
</dbReference>
<evidence type="ECO:0000259" key="5">
    <source>
        <dbReference type="Pfam" id="PF00389"/>
    </source>
</evidence>
<dbReference type="InterPro" id="IPR036291">
    <property type="entry name" value="NAD(P)-bd_dom_sf"/>
</dbReference>
<dbReference type="InterPro" id="IPR050418">
    <property type="entry name" value="D-iso_2-hydroxyacid_DH_PdxB"/>
</dbReference>
<dbReference type="PANTHER" id="PTHR43761:SF1">
    <property type="entry name" value="D-ISOMER SPECIFIC 2-HYDROXYACID DEHYDROGENASE CATALYTIC DOMAIN-CONTAINING PROTEIN-RELATED"/>
    <property type="match status" value="1"/>
</dbReference>
<gene>
    <name evidence="7" type="ORF">AWN73_06700</name>
</gene>
<name>A0A2S7FF24_CLOBU</name>
<dbReference type="Proteomes" id="UP000238081">
    <property type="component" value="Unassembled WGS sequence"/>
</dbReference>
<comment type="similarity">
    <text evidence="1 4">Belongs to the D-isomer specific 2-hydroxyacid dehydrogenase family.</text>
</comment>
<dbReference type="GO" id="GO:0051287">
    <property type="term" value="F:NAD binding"/>
    <property type="evidence" value="ECO:0007669"/>
    <property type="project" value="InterPro"/>
</dbReference>
<dbReference type="Gene3D" id="3.40.50.720">
    <property type="entry name" value="NAD(P)-binding Rossmann-like Domain"/>
    <property type="match status" value="2"/>
</dbReference>
<protein>
    <submittedName>
        <fullName evidence="7">Hydroxyacid dehydrogenase</fullName>
    </submittedName>
</protein>
<reference evidence="7 8" key="1">
    <citation type="submission" date="2016-01" db="EMBL/GenBank/DDBJ databases">
        <title>Characterization of the Clostridium difficile lineages that are prevalent in Hong Kong and China.</title>
        <authorList>
            <person name="Kwok J.S.-L."/>
            <person name="Lam W.-Y."/>
            <person name="Ip M."/>
            <person name="Chan T.-F."/>
            <person name="Hawkey P.M."/>
            <person name="Tsui S.K.-W."/>
        </authorList>
    </citation>
    <scope>NUCLEOTIDE SEQUENCE [LARGE SCALE GENOMIC DNA]</scope>
    <source>
        <strain evidence="7 8">300064</strain>
    </source>
</reference>
<dbReference type="PROSITE" id="PS00671">
    <property type="entry name" value="D_2_HYDROXYACID_DH_3"/>
    <property type="match status" value="1"/>
</dbReference>